<dbReference type="Proteomes" id="UP000677228">
    <property type="component" value="Unassembled WGS sequence"/>
</dbReference>
<gene>
    <name evidence="4" type="ORF">OVA965_LOCUS23729</name>
    <name evidence="5" type="ORF">TMI583_LOCUS24450</name>
</gene>
<dbReference type="EMBL" id="CAJNOK010013976">
    <property type="protein sequence ID" value="CAF1195573.1"/>
    <property type="molecule type" value="Genomic_DNA"/>
</dbReference>
<dbReference type="Gene3D" id="2.40.70.10">
    <property type="entry name" value="Acid Proteases"/>
    <property type="match status" value="1"/>
</dbReference>
<dbReference type="InterPro" id="IPR001995">
    <property type="entry name" value="Peptidase_A2_cat"/>
</dbReference>
<evidence type="ECO:0000256" key="1">
    <source>
        <dbReference type="ARBA" id="ARBA00022801"/>
    </source>
</evidence>
<dbReference type="InterPro" id="IPR021109">
    <property type="entry name" value="Peptidase_aspartic_dom_sf"/>
</dbReference>
<organism evidence="5 6">
    <name type="scientific">Didymodactylos carnosus</name>
    <dbReference type="NCBI Taxonomy" id="1234261"/>
    <lineage>
        <taxon>Eukaryota</taxon>
        <taxon>Metazoa</taxon>
        <taxon>Spiralia</taxon>
        <taxon>Gnathifera</taxon>
        <taxon>Rotifera</taxon>
        <taxon>Eurotatoria</taxon>
        <taxon>Bdelloidea</taxon>
        <taxon>Philodinida</taxon>
        <taxon>Philodinidae</taxon>
        <taxon>Didymodactylos</taxon>
    </lineage>
</organism>
<dbReference type="PROSITE" id="PS50175">
    <property type="entry name" value="ASP_PROT_RETROV"/>
    <property type="match status" value="1"/>
</dbReference>
<feature type="compositionally biased region" description="Basic and acidic residues" evidence="2">
    <location>
        <begin position="285"/>
        <end position="303"/>
    </location>
</feature>
<dbReference type="EMBL" id="CAJOBA010035506">
    <property type="protein sequence ID" value="CAF4005835.1"/>
    <property type="molecule type" value="Genomic_DNA"/>
</dbReference>
<dbReference type="GO" id="GO:0006508">
    <property type="term" value="P:proteolysis"/>
    <property type="evidence" value="ECO:0007669"/>
    <property type="project" value="InterPro"/>
</dbReference>
<keyword evidence="1" id="KW-0378">Hydrolase</keyword>
<evidence type="ECO:0000256" key="2">
    <source>
        <dbReference type="SAM" id="MobiDB-lite"/>
    </source>
</evidence>
<proteinExistence type="predicted"/>
<protein>
    <recommendedName>
        <fullName evidence="3">Peptidase A2 domain-containing protein</fullName>
    </recommendedName>
</protein>
<evidence type="ECO:0000259" key="3">
    <source>
        <dbReference type="PROSITE" id="PS50175"/>
    </source>
</evidence>
<reference evidence="5" key="1">
    <citation type="submission" date="2021-02" db="EMBL/GenBank/DDBJ databases">
        <authorList>
            <person name="Nowell W R."/>
        </authorList>
    </citation>
    <scope>NUCLEOTIDE SEQUENCE</scope>
</reference>
<dbReference type="AlphaFoldDB" id="A0A8S2NK55"/>
<accession>A0A8S2NK55</accession>
<dbReference type="GO" id="GO:0004190">
    <property type="term" value="F:aspartic-type endopeptidase activity"/>
    <property type="evidence" value="ECO:0007669"/>
    <property type="project" value="InterPro"/>
</dbReference>
<feature type="region of interest" description="Disordered" evidence="2">
    <location>
        <begin position="269"/>
        <end position="303"/>
    </location>
</feature>
<feature type="domain" description="Peptidase A2" evidence="3">
    <location>
        <begin position="63"/>
        <end position="141"/>
    </location>
</feature>
<evidence type="ECO:0000313" key="4">
    <source>
        <dbReference type="EMBL" id="CAF1195573.1"/>
    </source>
</evidence>
<dbReference type="Proteomes" id="UP000682733">
    <property type="component" value="Unassembled WGS sequence"/>
</dbReference>
<comment type="caution">
    <text evidence="5">The sequence shown here is derived from an EMBL/GenBank/DDBJ whole genome shotgun (WGS) entry which is preliminary data.</text>
</comment>
<evidence type="ECO:0000313" key="5">
    <source>
        <dbReference type="EMBL" id="CAF4005835.1"/>
    </source>
</evidence>
<feature type="compositionally biased region" description="Polar residues" evidence="2">
    <location>
        <begin position="269"/>
        <end position="279"/>
    </location>
</feature>
<name>A0A8S2NK55_9BILA</name>
<evidence type="ECO:0000313" key="6">
    <source>
        <dbReference type="Proteomes" id="UP000682733"/>
    </source>
</evidence>
<feature type="region of interest" description="Disordered" evidence="2">
    <location>
        <begin position="326"/>
        <end position="363"/>
    </location>
</feature>
<sequence>MSEGDKPSINQNKTTSNSLETHIADNLTTKCSSSKLPLHAKYCIRASYLTAKGKINAVEGILLLDTGSGISIISEDHWKIIGEPNSPIQPYDGPEIQGPDGHSIGPVGWIDVQISMAGTVLSHPVILARYFQHLILLGTDYMRTIGLCLDVQDNKMWLRSKPEKTYFVSSDISQGGRIDVPLISTSRQKIPPYHLAFIQVTVPSSITTDSWDASITSVGRKIHTANSWIRIKDRKSFVQVANCSTSSSYIRPGQKVALADLLEYSSQNKDSANEYQSESPMPKQKGLDKDIEETNRGNGAEDRGLFSLSLANDMLSAEGFPIRGTSEAKDCLVPLQEPPKRTESKRTAIPVPPTEPNCGSGSP</sequence>
<dbReference type="SUPFAM" id="SSF50630">
    <property type="entry name" value="Acid proteases"/>
    <property type="match status" value="1"/>
</dbReference>